<keyword evidence="3" id="KW-1185">Reference proteome</keyword>
<dbReference type="InParanoid" id="A0A212ER10"/>
<name>A0A212ER10_DANPL</name>
<organism evidence="2 3">
    <name type="scientific">Danaus plexippus plexippus</name>
    <dbReference type="NCBI Taxonomy" id="278856"/>
    <lineage>
        <taxon>Eukaryota</taxon>
        <taxon>Metazoa</taxon>
        <taxon>Ecdysozoa</taxon>
        <taxon>Arthropoda</taxon>
        <taxon>Hexapoda</taxon>
        <taxon>Insecta</taxon>
        <taxon>Pterygota</taxon>
        <taxon>Neoptera</taxon>
        <taxon>Endopterygota</taxon>
        <taxon>Lepidoptera</taxon>
        <taxon>Glossata</taxon>
        <taxon>Ditrysia</taxon>
        <taxon>Papilionoidea</taxon>
        <taxon>Nymphalidae</taxon>
        <taxon>Danainae</taxon>
        <taxon>Danaini</taxon>
        <taxon>Danaina</taxon>
        <taxon>Danaus</taxon>
        <taxon>Danaus</taxon>
    </lineage>
</organism>
<evidence type="ECO:0000313" key="2">
    <source>
        <dbReference type="EMBL" id="OWR43917.1"/>
    </source>
</evidence>
<dbReference type="EMBL" id="AGBW02013167">
    <property type="protein sequence ID" value="OWR43917.1"/>
    <property type="molecule type" value="Genomic_DNA"/>
</dbReference>
<proteinExistence type="predicted"/>
<evidence type="ECO:0000313" key="3">
    <source>
        <dbReference type="Proteomes" id="UP000007151"/>
    </source>
</evidence>
<dbReference type="KEGG" id="dpl:KGM_204207"/>
<reference evidence="2 3" key="1">
    <citation type="journal article" date="2011" name="Cell">
        <title>The monarch butterfly genome yields insights into long-distance migration.</title>
        <authorList>
            <person name="Zhan S."/>
            <person name="Merlin C."/>
            <person name="Boore J.L."/>
            <person name="Reppert S.M."/>
        </authorList>
    </citation>
    <scope>NUCLEOTIDE SEQUENCE [LARGE SCALE GENOMIC DNA]</scope>
    <source>
        <strain evidence="2">F-2</strain>
    </source>
</reference>
<sequence length="109" mass="12514">MNPNQDFNESSNVSIKDHSNKDRKPIDNDSTDEGRRKLRQYLISQIPDFPHPSCTAASIIASASQRMNSRKSSFIYDKRIEEGVKKERAPVIFSPERRSTLKTSKRNAF</sequence>
<evidence type="ECO:0000256" key="1">
    <source>
        <dbReference type="SAM" id="MobiDB-lite"/>
    </source>
</evidence>
<feature type="compositionally biased region" description="Basic and acidic residues" evidence="1">
    <location>
        <begin position="15"/>
        <end position="35"/>
    </location>
</feature>
<feature type="region of interest" description="Disordered" evidence="1">
    <location>
        <begin position="1"/>
        <end position="37"/>
    </location>
</feature>
<dbReference type="AlphaFoldDB" id="A0A212ER10"/>
<feature type="compositionally biased region" description="Polar residues" evidence="1">
    <location>
        <begin position="1"/>
        <end position="14"/>
    </location>
</feature>
<accession>A0A212ER10</accession>
<protein>
    <submittedName>
        <fullName evidence="2">Uncharacterized protein</fullName>
    </submittedName>
</protein>
<gene>
    <name evidence="2" type="ORF">KGM_204207</name>
</gene>
<dbReference type="Proteomes" id="UP000007151">
    <property type="component" value="Unassembled WGS sequence"/>
</dbReference>
<comment type="caution">
    <text evidence="2">The sequence shown here is derived from an EMBL/GenBank/DDBJ whole genome shotgun (WGS) entry which is preliminary data.</text>
</comment>